<dbReference type="STRING" id="1548547.BA177_15015"/>
<dbReference type="InterPro" id="IPR045990">
    <property type="entry name" value="DUF5946"/>
</dbReference>
<evidence type="ECO:0000313" key="1">
    <source>
        <dbReference type="EMBL" id="ANO52321.1"/>
    </source>
</evidence>
<dbReference type="KEGG" id="woc:BA177_15015"/>
<organism evidence="1 2">
    <name type="scientific">Woeseia oceani</name>
    <dbReference type="NCBI Taxonomy" id="1548547"/>
    <lineage>
        <taxon>Bacteria</taxon>
        <taxon>Pseudomonadati</taxon>
        <taxon>Pseudomonadota</taxon>
        <taxon>Gammaproteobacteria</taxon>
        <taxon>Woeseiales</taxon>
        <taxon>Woeseiaceae</taxon>
        <taxon>Woeseia</taxon>
    </lineage>
</organism>
<dbReference type="AlphaFoldDB" id="A0A193LIM0"/>
<dbReference type="RefSeq" id="WP_068617518.1">
    <property type="nucleotide sequence ID" value="NZ_CP016268.1"/>
</dbReference>
<sequence length="181" mass="20002">MNLASKAEYPSCGAEAVGGLAGCDEVFSRLIGREFADPVLFRAHRLTVDAYCLQHTEKYMISSKSAAAHLMGICWSLEVGESLHLPPELKRFVDGPHVFVRVAVPPQLRRGKINITHLNSLSEPREYLVASREWAQSVWLAWSSAWEQTRAWVREAQKANYHSHKATPLFGAGNAGTSGKG</sequence>
<dbReference type="Proteomes" id="UP000092695">
    <property type="component" value="Chromosome"/>
</dbReference>
<dbReference type="EMBL" id="CP016268">
    <property type="protein sequence ID" value="ANO52321.1"/>
    <property type="molecule type" value="Genomic_DNA"/>
</dbReference>
<reference evidence="1 2" key="1">
    <citation type="submission" date="2016-06" db="EMBL/GenBank/DDBJ databases">
        <title>Complete genome sequence of a deep-branching marine Gamma Proteobacterium Woeseia oceani type strain XK5.</title>
        <authorList>
            <person name="Mu D."/>
            <person name="Du Z."/>
        </authorList>
    </citation>
    <scope>NUCLEOTIDE SEQUENCE [LARGE SCALE GENOMIC DNA]</scope>
    <source>
        <strain evidence="1 2">XK5</strain>
    </source>
</reference>
<proteinExistence type="predicted"/>
<accession>A0A193LIM0</accession>
<dbReference type="Pfam" id="PF19371">
    <property type="entry name" value="DUF5946"/>
    <property type="match status" value="1"/>
</dbReference>
<protein>
    <submittedName>
        <fullName evidence="1">Uncharacterized protein</fullName>
    </submittedName>
</protein>
<gene>
    <name evidence="1" type="ORF">BA177_15015</name>
</gene>
<evidence type="ECO:0000313" key="2">
    <source>
        <dbReference type="Proteomes" id="UP000092695"/>
    </source>
</evidence>
<name>A0A193LIM0_9GAMM</name>
<keyword evidence="2" id="KW-1185">Reference proteome</keyword>